<evidence type="ECO:0000256" key="5">
    <source>
        <dbReference type="ARBA" id="ARBA00022692"/>
    </source>
</evidence>
<keyword evidence="9" id="KW-0830">Ubiquinone</keyword>
<dbReference type="PANTHER" id="PTHR11058:SF9">
    <property type="entry name" value="NADH-UBIQUINONE OXIDOREDUCTASE CHAIN 3"/>
    <property type="match status" value="1"/>
</dbReference>
<keyword evidence="9" id="KW-0520">NAD</keyword>
<evidence type="ECO:0000256" key="10">
    <source>
        <dbReference type="SAM" id="SignalP"/>
    </source>
</evidence>
<feature type="signal peptide" evidence="10">
    <location>
        <begin position="1"/>
        <end position="25"/>
    </location>
</feature>
<comment type="similarity">
    <text evidence="2 9">Belongs to the complex I subunit 3 family.</text>
</comment>
<dbReference type="InterPro" id="IPR038430">
    <property type="entry name" value="NDAH_ubi_oxred_su3_sf"/>
</dbReference>
<comment type="catalytic activity">
    <reaction evidence="8 9">
        <text>a ubiquinone + NADH + 5 H(+)(in) = a ubiquinol + NAD(+) + 4 H(+)(out)</text>
        <dbReference type="Rhea" id="RHEA:29091"/>
        <dbReference type="Rhea" id="RHEA-COMP:9565"/>
        <dbReference type="Rhea" id="RHEA-COMP:9566"/>
        <dbReference type="ChEBI" id="CHEBI:15378"/>
        <dbReference type="ChEBI" id="CHEBI:16389"/>
        <dbReference type="ChEBI" id="CHEBI:17976"/>
        <dbReference type="ChEBI" id="CHEBI:57540"/>
        <dbReference type="ChEBI" id="CHEBI:57945"/>
        <dbReference type="EC" id="7.1.1.2"/>
    </reaction>
</comment>
<dbReference type="GO" id="GO:0030964">
    <property type="term" value="C:NADH dehydrogenase complex"/>
    <property type="evidence" value="ECO:0007669"/>
    <property type="project" value="TreeGrafter"/>
</dbReference>
<dbReference type="Gene3D" id="1.20.58.1610">
    <property type="entry name" value="NADH:ubiquinone/plastoquinone oxidoreductase, chain 3"/>
    <property type="match status" value="1"/>
</dbReference>
<evidence type="ECO:0000256" key="7">
    <source>
        <dbReference type="ARBA" id="ARBA00023136"/>
    </source>
</evidence>
<keyword evidence="6 9" id="KW-1133">Transmembrane helix</keyword>
<dbReference type="Pfam" id="PF00507">
    <property type="entry name" value="Oxidored_q4"/>
    <property type="match status" value="1"/>
</dbReference>
<dbReference type="GO" id="GO:0008137">
    <property type="term" value="F:NADH dehydrogenase (ubiquinone) activity"/>
    <property type="evidence" value="ECO:0007669"/>
    <property type="project" value="UniProtKB-UniRule"/>
</dbReference>
<keyword evidence="5 9" id="KW-0812">Transmembrane</keyword>
<comment type="function">
    <text evidence="9">Core subunit of the mitochondrial membrane respiratory chain NADH dehydrogenase (Complex I) which catalyzes electron transfer from NADH through the respiratory chain, using ubiquinone as an electron acceptor. Essential for the catalytic activity of complex I.</text>
</comment>
<name>A0A6B7FS27_MACBL</name>
<keyword evidence="9 11" id="KW-0496">Mitochondrion</keyword>
<keyword evidence="7 9" id="KW-0472">Membrane</keyword>
<evidence type="ECO:0000256" key="3">
    <source>
        <dbReference type="ARBA" id="ARBA00021007"/>
    </source>
</evidence>
<dbReference type="GO" id="GO:0031966">
    <property type="term" value="C:mitochondrial membrane"/>
    <property type="evidence" value="ECO:0007669"/>
    <property type="project" value="UniProtKB-SubCell"/>
</dbReference>
<organism evidence="11">
    <name type="scientific">Macoma balthica</name>
    <name type="common">Baltic tellin</name>
    <name type="synonym">Limecola balthica</name>
    <dbReference type="NCBI Taxonomy" id="1903275"/>
    <lineage>
        <taxon>Eukaryota</taxon>
        <taxon>Metazoa</taxon>
        <taxon>Spiralia</taxon>
        <taxon>Lophotrochozoa</taxon>
        <taxon>Mollusca</taxon>
        <taxon>Bivalvia</taxon>
        <taxon>Autobranchia</taxon>
        <taxon>Heteroconchia</taxon>
        <taxon>Euheterodonta</taxon>
        <taxon>Imparidentia</taxon>
        <taxon>Neoheterodontei</taxon>
        <taxon>Cardiida</taxon>
        <taxon>Tellinoidea</taxon>
        <taxon>Tellinidae</taxon>
        <taxon>Macoma</taxon>
    </lineage>
</organism>
<reference evidence="11" key="1">
    <citation type="submission" date="2018-05" db="EMBL/GenBank/DDBJ databases">
        <title>Complete mitogenomes of Limecola baltica reveal old and feature-rich doubly uniparental inheritance of mitochondria in Tellinidae.</title>
        <authorList>
            <person name="Smietanka B."/>
            <person name="Lubosny M."/>
            <person name="Lasota R."/>
            <person name="Burzynski A."/>
        </authorList>
    </citation>
    <scope>NUCLEOTIDE SEQUENCE</scope>
    <source>
        <strain evidence="11">M-61-1</strain>
    </source>
</reference>
<dbReference type="EMBL" id="MH285593">
    <property type="protein sequence ID" value="QBM07775.1"/>
    <property type="molecule type" value="Genomic_DNA"/>
</dbReference>
<evidence type="ECO:0000256" key="2">
    <source>
        <dbReference type="ARBA" id="ARBA00008472"/>
    </source>
</evidence>
<keyword evidence="4 9" id="KW-0813">Transport</keyword>
<evidence type="ECO:0000256" key="1">
    <source>
        <dbReference type="ARBA" id="ARBA00004370"/>
    </source>
</evidence>
<proteinExistence type="inferred from homology"/>
<keyword evidence="9" id="KW-1278">Translocase</keyword>
<geneLocation type="mitochondrion" evidence="11"/>
<dbReference type="PANTHER" id="PTHR11058">
    <property type="entry name" value="NADH-UBIQUINONE OXIDOREDUCTASE CHAIN 3"/>
    <property type="match status" value="1"/>
</dbReference>
<evidence type="ECO:0000256" key="6">
    <source>
        <dbReference type="ARBA" id="ARBA00022989"/>
    </source>
</evidence>
<comment type="subcellular location">
    <subcellularLocation>
        <location evidence="1">Membrane</location>
    </subcellularLocation>
    <subcellularLocation>
        <location evidence="9">Mitochondrion membrane</location>
        <topology evidence="9">Multi-pass membrane protein</topology>
    </subcellularLocation>
</comment>
<feature type="transmembrane region" description="Helical" evidence="9">
    <location>
        <begin position="88"/>
        <end position="104"/>
    </location>
</feature>
<feature type="chain" id="PRO_5025482284" description="NADH-ubiquinone oxidoreductase chain 3" evidence="10">
    <location>
        <begin position="26"/>
        <end position="117"/>
    </location>
</feature>
<dbReference type="InterPro" id="IPR000440">
    <property type="entry name" value="NADH_UbQ/plastoQ_OxRdtase_su3"/>
</dbReference>
<accession>A0A6B7FS27</accession>
<protein>
    <recommendedName>
        <fullName evidence="3 9">NADH-ubiquinone oxidoreductase chain 3</fullName>
        <ecNumber evidence="9">7.1.1.2</ecNumber>
    </recommendedName>
</protein>
<sequence length="117" mass="13104">MVVLSCFMAVSILLLVLMAAGSILGFGSIKSREKLSSYECGFEPMGREALNFCLRFFILVVVFLVFDVELVLMVYFIPMCSVMGLLGLKWRIFAFAVVLLWGLLHEVGEGSLNWVKL</sequence>
<evidence type="ECO:0000313" key="11">
    <source>
        <dbReference type="EMBL" id="QBM07775.1"/>
    </source>
</evidence>
<evidence type="ECO:0000256" key="8">
    <source>
        <dbReference type="ARBA" id="ARBA00049551"/>
    </source>
</evidence>
<keyword evidence="10" id="KW-0732">Signal</keyword>
<keyword evidence="9" id="KW-0249">Electron transport</keyword>
<dbReference type="EC" id="7.1.1.2" evidence="9"/>
<evidence type="ECO:0000256" key="4">
    <source>
        <dbReference type="ARBA" id="ARBA00022448"/>
    </source>
</evidence>
<evidence type="ECO:0000256" key="9">
    <source>
        <dbReference type="RuleBase" id="RU003640"/>
    </source>
</evidence>
<keyword evidence="9" id="KW-0679">Respiratory chain</keyword>
<feature type="transmembrane region" description="Helical" evidence="9">
    <location>
        <begin position="49"/>
        <end position="76"/>
    </location>
</feature>
<dbReference type="AlphaFoldDB" id="A0A6B7FS27"/>